<comment type="caution">
    <text evidence="1">The sequence shown here is derived from an EMBL/GenBank/DDBJ whole genome shotgun (WGS) entry which is preliminary data.</text>
</comment>
<protein>
    <submittedName>
        <fullName evidence="1">Uncharacterized protein</fullName>
    </submittedName>
</protein>
<dbReference type="RefSeq" id="WP_192750389.1">
    <property type="nucleotide sequence ID" value="NZ_BAABJL010000011.1"/>
</dbReference>
<name>A0A927MWU3_9ACTN</name>
<dbReference type="Proteomes" id="UP000638648">
    <property type="component" value="Unassembled WGS sequence"/>
</dbReference>
<keyword evidence="2" id="KW-1185">Reference proteome</keyword>
<dbReference type="EMBL" id="JADBEM010000001">
    <property type="protein sequence ID" value="MBE1606223.1"/>
    <property type="molecule type" value="Genomic_DNA"/>
</dbReference>
<accession>A0A927MWU3</accession>
<evidence type="ECO:0000313" key="1">
    <source>
        <dbReference type="EMBL" id="MBE1606223.1"/>
    </source>
</evidence>
<sequence length="111" mass="11776">MQHPPPGRRVYYLAGPMTGYADQNRDAFLDAAERLRALGAEVYSPHEGGDPALRGRSLGRLLARVSVDLDALLASDAVICLPGSLEALIPEVILAEAYGVPVVHVEDALSA</sequence>
<dbReference type="Gene3D" id="3.40.50.450">
    <property type="match status" value="1"/>
</dbReference>
<dbReference type="Pfam" id="PF14359">
    <property type="entry name" value="DUF4406"/>
    <property type="match status" value="1"/>
</dbReference>
<evidence type="ECO:0000313" key="2">
    <source>
        <dbReference type="Proteomes" id="UP000638648"/>
    </source>
</evidence>
<organism evidence="1 2">
    <name type="scientific">Actinopolymorpha pittospori</name>
    <dbReference type="NCBI Taxonomy" id="648752"/>
    <lineage>
        <taxon>Bacteria</taxon>
        <taxon>Bacillati</taxon>
        <taxon>Actinomycetota</taxon>
        <taxon>Actinomycetes</taxon>
        <taxon>Propionibacteriales</taxon>
        <taxon>Actinopolymorphaceae</taxon>
        <taxon>Actinopolymorpha</taxon>
    </lineage>
</organism>
<dbReference type="SUPFAM" id="SSF52309">
    <property type="entry name" value="N-(deoxy)ribosyltransferase-like"/>
    <property type="match status" value="1"/>
</dbReference>
<proteinExistence type="predicted"/>
<reference evidence="1" key="1">
    <citation type="submission" date="2020-10" db="EMBL/GenBank/DDBJ databases">
        <title>Sequencing the genomes of 1000 actinobacteria strains.</title>
        <authorList>
            <person name="Klenk H.-P."/>
        </authorList>
    </citation>
    <scope>NUCLEOTIDE SEQUENCE</scope>
    <source>
        <strain evidence="1">DSM 45354</strain>
    </source>
</reference>
<dbReference type="AlphaFoldDB" id="A0A927MWU3"/>
<dbReference type="InterPro" id="IPR025518">
    <property type="entry name" value="DUF4406"/>
</dbReference>
<gene>
    <name evidence="1" type="ORF">HEB94_003071</name>
</gene>